<dbReference type="AlphaFoldDB" id="S7NDD4"/>
<sequence length="125" mass="14325">MSSQIHQNYSTEVEDAVNRLANLHLWASYTHLSLGFYFNHMDVALEGLGHVFHKLAEKKREGTEGLLKMQNQRGGHILFQDELKPSQDEWVKLRTMEAAMALEKNRNQALLELHDLGSTCTDPHL</sequence>
<dbReference type="InterPro" id="IPR012347">
    <property type="entry name" value="Ferritin-like"/>
</dbReference>
<name>S7NDD4_MYOBR</name>
<proteinExistence type="inferred from homology"/>
<evidence type="ECO:0000256" key="6">
    <source>
        <dbReference type="ARBA" id="ARBA00045578"/>
    </source>
</evidence>
<dbReference type="InterPro" id="IPR008331">
    <property type="entry name" value="Ferritin_DPS_dom"/>
</dbReference>
<evidence type="ECO:0000256" key="4">
    <source>
        <dbReference type="ARBA" id="ARBA00023004"/>
    </source>
</evidence>
<dbReference type="Gene3D" id="1.20.1260.10">
    <property type="match status" value="1"/>
</dbReference>
<reference evidence="11 12" key="1">
    <citation type="journal article" date="2013" name="Nat. Commun.">
        <title>Genome analysis reveals insights into physiology and longevity of the Brandt's bat Myotis brandtii.</title>
        <authorList>
            <person name="Seim I."/>
            <person name="Fang X."/>
            <person name="Xiong Z."/>
            <person name="Lobanov A.V."/>
            <person name="Huang Z."/>
            <person name="Ma S."/>
            <person name="Feng Y."/>
            <person name="Turanov A.A."/>
            <person name="Zhu Y."/>
            <person name="Lenz T.L."/>
            <person name="Gerashchenko M.V."/>
            <person name="Fan D."/>
            <person name="Hee Yim S."/>
            <person name="Yao X."/>
            <person name="Jordan D."/>
            <person name="Xiong Y."/>
            <person name="Ma Y."/>
            <person name="Lyapunov A.N."/>
            <person name="Chen G."/>
            <person name="Kulakova O.I."/>
            <person name="Sun Y."/>
            <person name="Lee S.G."/>
            <person name="Bronson R.T."/>
            <person name="Moskalev A.A."/>
            <person name="Sunyaev S.R."/>
            <person name="Zhang G."/>
            <person name="Krogh A."/>
            <person name="Wang J."/>
            <person name="Gladyshev V.N."/>
        </authorList>
    </citation>
    <scope>NUCLEOTIDE SEQUENCE [LARGE SCALE GENOMIC DNA]</scope>
</reference>
<dbReference type="GO" id="GO:0044754">
    <property type="term" value="C:autolysosome"/>
    <property type="evidence" value="ECO:0007669"/>
    <property type="project" value="UniProtKB-SubCell"/>
</dbReference>
<dbReference type="Proteomes" id="UP000052978">
    <property type="component" value="Unassembled WGS sequence"/>
</dbReference>
<evidence type="ECO:0000256" key="3">
    <source>
        <dbReference type="ARBA" id="ARBA00022723"/>
    </source>
</evidence>
<feature type="binding site" evidence="8">
    <location>
        <position position="103"/>
    </location>
    <ligand>
        <name>Fe cation</name>
        <dbReference type="ChEBI" id="CHEBI:24875"/>
        <label>1</label>
    </ligand>
</feature>
<dbReference type="PANTHER" id="PTHR11431">
    <property type="entry name" value="FERRITIN"/>
    <property type="match status" value="1"/>
</dbReference>
<dbReference type="PANTHER" id="PTHR11431:SF47">
    <property type="entry name" value="FERRITIN LIGHT CHAIN"/>
    <property type="match status" value="1"/>
</dbReference>
<feature type="domain" description="Ferritin-like diiron" evidence="10">
    <location>
        <begin position="7"/>
        <end position="125"/>
    </location>
</feature>
<dbReference type="GO" id="GO:0006879">
    <property type="term" value="P:intracellular iron ion homeostasis"/>
    <property type="evidence" value="ECO:0007669"/>
    <property type="project" value="UniProtKB-KW"/>
</dbReference>
<comment type="function">
    <text evidence="6">Stores iron in a soluble, non-toxic, readily available form. Important for iron homeostasis. Iron is taken up in the ferrous form and deposited as ferric hydroxides after oxidation. Also plays a role in delivery of iron to cells. Mediates iron uptake in capsule cells of the developing kidney. Delivery to lysosomes by the cargo receptor NCOA4 for autophagic degradation and release or iron.</text>
</comment>
<keyword evidence="3 8" id="KW-0479">Metal-binding</keyword>
<comment type="subcellular location">
    <subcellularLocation>
        <location evidence="5">Autolysosome</location>
    </subcellularLocation>
</comment>
<dbReference type="GO" id="GO:0006826">
    <property type="term" value="P:iron ion transport"/>
    <property type="evidence" value="ECO:0007669"/>
    <property type="project" value="InterPro"/>
</dbReference>
<keyword evidence="2 9" id="KW-0409">Iron storage</keyword>
<protein>
    <recommendedName>
        <fullName evidence="9">Ferritin</fullName>
    </recommendedName>
</protein>
<evidence type="ECO:0000259" key="10">
    <source>
        <dbReference type="PROSITE" id="PS50905"/>
    </source>
</evidence>
<evidence type="ECO:0000313" key="11">
    <source>
        <dbReference type="EMBL" id="EPQ14425.1"/>
    </source>
</evidence>
<dbReference type="PROSITE" id="PS50905">
    <property type="entry name" value="FERRITIN_LIKE"/>
    <property type="match status" value="1"/>
</dbReference>
<evidence type="ECO:0000256" key="2">
    <source>
        <dbReference type="ARBA" id="ARBA00022434"/>
    </source>
</evidence>
<comment type="subunit">
    <text evidence="7">Oligomer of 24 subunits. There are two types of subunits: L (light) chain and H (heavy) chain. The major chain can be light or heavy, depending on the species and tissue type. The functional molecule forms a roughly spherical shell with a diameter of 12 nm and contains a central cavity into which the insoluble mineral iron core is deposited. Interacts with NCOA4.</text>
</comment>
<evidence type="ECO:0000256" key="1">
    <source>
        <dbReference type="ARBA" id="ARBA00007513"/>
    </source>
</evidence>
<dbReference type="Pfam" id="PF00210">
    <property type="entry name" value="Ferritin"/>
    <property type="match status" value="1"/>
</dbReference>
<organism evidence="11 12">
    <name type="scientific">Myotis brandtii</name>
    <name type="common">Brandt's bat</name>
    <dbReference type="NCBI Taxonomy" id="109478"/>
    <lineage>
        <taxon>Eukaryota</taxon>
        <taxon>Metazoa</taxon>
        <taxon>Chordata</taxon>
        <taxon>Craniata</taxon>
        <taxon>Vertebrata</taxon>
        <taxon>Euteleostomi</taxon>
        <taxon>Mammalia</taxon>
        <taxon>Eutheria</taxon>
        <taxon>Laurasiatheria</taxon>
        <taxon>Chiroptera</taxon>
        <taxon>Yangochiroptera</taxon>
        <taxon>Vespertilionidae</taxon>
        <taxon>Myotis</taxon>
    </lineage>
</organism>
<gene>
    <name evidence="11" type="ORF">D623_10028718</name>
</gene>
<dbReference type="InterPro" id="IPR009040">
    <property type="entry name" value="Ferritin-like_diiron"/>
</dbReference>
<dbReference type="GO" id="GO:0008199">
    <property type="term" value="F:ferric iron binding"/>
    <property type="evidence" value="ECO:0007669"/>
    <property type="project" value="InterPro"/>
</dbReference>
<dbReference type="SUPFAM" id="SSF47240">
    <property type="entry name" value="Ferritin-like"/>
    <property type="match status" value="1"/>
</dbReference>
<dbReference type="InterPro" id="IPR001519">
    <property type="entry name" value="Ferritin"/>
</dbReference>
<accession>S7NDD4</accession>
<evidence type="ECO:0000256" key="8">
    <source>
        <dbReference type="PIRSR" id="PIRSR601519-1"/>
    </source>
</evidence>
<dbReference type="InterPro" id="IPR009078">
    <property type="entry name" value="Ferritin-like_SF"/>
</dbReference>
<evidence type="ECO:0000313" key="12">
    <source>
        <dbReference type="Proteomes" id="UP000052978"/>
    </source>
</evidence>
<evidence type="ECO:0000256" key="5">
    <source>
        <dbReference type="ARBA" id="ARBA00044942"/>
    </source>
</evidence>
<comment type="similarity">
    <text evidence="1 9">Belongs to the ferritin family.</text>
</comment>
<evidence type="ECO:0000256" key="7">
    <source>
        <dbReference type="ARBA" id="ARBA00047045"/>
    </source>
</evidence>
<keyword evidence="12" id="KW-1185">Reference proteome</keyword>
<evidence type="ECO:0000256" key="9">
    <source>
        <dbReference type="RuleBase" id="RU361145"/>
    </source>
</evidence>
<keyword evidence="4 8" id="KW-0408">Iron</keyword>
<dbReference type="GO" id="GO:0008198">
    <property type="term" value="F:ferrous iron binding"/>
    <property type="evidence" value="ECO:0007669"/>
    <property type="project" value="TreeGrafter"/>
</dbReference>
<dbReference type="EMBL" id="KE163933">
    <property type="protein sequence ID" value="EPQ14425.1"/>
    <property type="molecule type" value="Genomic_DNA"/>
</dbReference>